<dbReference type="RefSeq" id="WP_165401326.1">
    <property type="nucleotide sequence ID" value="NZ_SGWQ01000003.1"/>
</dbReference>
<protein>
    <submittedName>
        <fullName evidence="3">Bifunctional DNA primase/polymerase-like protein</fullName>
    </submittedName>
</protein>
<keyword evidence="4" id="KW-1185">Reference proteome</keyword>
<organism evidence="3 4">
    <name type="scientific">Herbihabitans rhizosphaerae</name>
    <dbReference type="NCBI Taxonomy" id="1872711"/>
    <lineage>
        <taxon>Bacteria</taxon>
        <taxon>Bacillati</taxon>
        <taxon>Actinomycetota</taxon>
        <taxon>Actinomycetes</taxon>
        <taxon>Pseudonocardiales</taxon>
        <taxon>Pseudonocardiaceae</taxon>
        <taxon>Herbihabitans</taxon>
    </lineage>
</organism>
<evidence type="ECO:0000313" key="3">
    <source>
        <dbReference type="EMBL" id="RZS41254.1"/>
    </source>
</evidence>
<dbReference type="EMBL" id="SGWQ01000003">
    <property type="protein sequence ID" value="RZS41254.1"/>
    <property type="molecule type" value="Genomic_DNA"/>
</dbReference>
<accession>A0A4Q7KWU3</accession>
<feature type="region of interest" description="Disordered" evidence="1">
    <location>
        <begin position="38"/>
        <end position="59"/>
    </location>
</feature>
<reference evidence="3 4" key="1">
    <citation type="submission" date="2019-02" db="EMBL/GenBank/DDBJ databases">
        <title>Genomic Encyclopedia of Type Strains, Phase IV (KMG-IV): sequencing the most valuable type-strain genomes for metagenomic binning, comparative biology and taxonomic classification.</title>
        <authorList>
            <person name="Goeker M."/>
        </authorList>
    </citation>
    <scope>NUCLEOTIDE SEQUENCE [LARGE SCALE GENOMIC DNA]</scope>
    <source>
        <strain evidence="3 4">DSM 101727</strain>
    </source>
</reference>
<feature type="domain" description="DNA primase/polymerase bifunctional N-terminal" evidence="2">
    <location>
        <begin position="22"/>
        <end position="176"/>
    </location>
</feature>
<evidence type="ECO:0000259" key="2">
    <source>
        <dbReference type="SMART" id="SM00943"/>
    </source>
</evidence>
<name>A0A4Q7KWU3_9PSEU</name>
<dbReference type="SMART" id="SM00943">
    <property type="entry name" value="Prim-Pol"/>
    <property type="match status" value="1"/>
</dbReference>
<evidence type="ECO:0000313" key="4">
    <source>
        <dbReference type="Proteomes" id="UP000294257"/>
    </source>
</evidence>
<dbReference type="Proteomes" id="UP000294257">
    <property type="component" value="Unassembled WGS sequence"/>
</dbReference>
<sequence length="202" mass="21662">MLETDWSDGWRSAFRCELRAEAVGLASRGWPVMPGTFPTGSEWTGRQGAESDGPRPIHDDWQTSAGSAADHVAEWWSGQPYNLLLATGVVLDAIEVDADLGRGAAAALRAVGVPTPIIATPDGRWLFLVEPGTALRSELADLATLHGTGSWISLPPSPYLHGVVHWRVKPEVCGWRMGDPNLVQDAMIDALTCTAIEAELVA</sequence>
<gene>
    <name evidence="3" type="ORF">EV193_103575</name>
</gene>
<dbReference type="InterPro" id="IPR015330">
    <property type="entry name" value="DNA_primase/pol_bifunc_N"/>
</dbReference>
<evidence type="ECO:0000256" key="1">
    <source>
        <dbReference type="SAM" id="MobiDB-lite"/>
    </source>
</evidence>
<dbReference type="AlphaFoldDB" id="A0A4Q7KWU3"/>
<comment type="caution">
    <text evidence="3">The sequence shown here is derived from an EMBL/GenBank/DDBJ whole genome shotgun (WGS) entry which is preliminary data.</text>
</comment>
<dbReference type="Pfam" id="PF09250">
    <property type="entry name" value="Prim-Pol"/>
    <property type="match status" value="1"/>
</dbReference>
<proteinExistence type="predicted"/>